<feature type="domain" description="Dienelactone hydrolase" evidence="1">
    <location>
        <begin position="100"/>
        <end position="322"/>
    </location>
</feature>
<reference evidence="2 3" key="1">
    <citation type="submission" date="2011-08" db="EMBL/GenBank/DDBJ databases">
        <authorList>
            <person name="Weinstock G."/>
            <person name="Sodergren E."/>
            <person name="Clifton S."/>
            <person name="Fulton L."/>
            <person name="Fulton B."/>
            <person name="Courtney L."/>
            <person name="Fronick C."/>
            <person name="Harrison M."/>
            <person name="Strong C."/>
            <person name="Farmer C."/>
            <person name="Delahaunty K."/>
            <person name="Markovic C."/>
            <person name="Hall O."/>
            <person name="Minx P."/>
            <person name="Tomlinson C."/>
            <person name="Mitreva M."/>
            <person name="Hou S."/>
            <person name="Chen J."/>
            <person name="Wollam A."/>
            <person name="Pepin K.H."/>
            <person name="Johnson M."/>
            <person name="Bhonagiri V."/>
            <person name="Zhang X."/>
            <person name="Suruliraj S."/>
            <person name="Warren W."/>
            <person name="Chinwalla A."/>
            <person name="Mardis E.R."/>
            <person name="Wilson R.K."/>
        </authorList>
    </citation>
    <scope>NUCLEOTIDE SEQUENCE [LARGE SCALE GENOMIC DNA]</scope>
    <source>
        <strain evidence="2 3">ATCC 51873</strain>
    </source>
</reference>
<dbReference type="InterPro" id="IPR051049">
    <property type="entry name" value="Dienelactone_hydrolase-like"/>
</dbReference>
<comment type="caution">
    <text evidence="2">The sequence shown here is derived from an EMBL/GenBank/DDBJ whole genome shotgun (WGS) entry which is preliminary data.</text>
</comment>
<name>G9Y157_HAFAL</name>
<evidence type="ECO:0000259" key="1">
    <source>
        <dbReference type="Pfam" id="PF01738"/>
    </source>
</evidence>
<organism evidence="2 3">
    <name type="scientific">Hafnia alvei ATCC 51873</name>
    <dbReference type="NCBI Taxonomy" id="1002364"/>
    <lineage>
        <taxon>Bacteria</taxon>
        <taxon>Pseudomonadati</taxon>
        <taxon>Pseudomonadota</taxon>
        <taxon>Gammaproteobacteria</taxon>
        <taxon>Enterobacterales</taxon>
        <taxon>Hafniaceae</taxon>
        <taxon>Hafnia</taxon>
    </lineage>
</organism>
<evidence type="ECO:0000313" key="3">
    <source>
        <dbReference type="Proteomes" id="UP000005959"/>
    </source>
</evidence>
<dbReference type="HOGENOM" id="CLU_054590_7_0_6"/>
<dbReference type="InterPro" id="IPR002925">
    <property type="entry name" value="Dienelactn_hydro"/>
</dbReference>
<dbReference type="EMBL" id="AGCI01000005">
    <property type="protein sequence ID" value="EHM48258.1"/>
    <property type="molecule type" value="Genomic_DNA"/>
</dbReference>
<dbReference type="AlphaFoldDB" id="G9Y157"/>
<accession>G9Y157</accession>
<dbReference type="Pfam" id="PF01738">
    <property type="entry name" value="DLH"/>
    <property type="match status" value="1"/>
</dbReference>
<sequence>MYTLCSLVGSAFVGDKVLFRASGELFDSHANKLLLFILNILAIYSDRELYMKTEDLITLLTSPSSFSPAAGAIASTTVHTDSEGLHAGFTTIPSQGDDLPAYLAKPLHAEGPLPVVLVVQEIFGVHEHIQDICRRLAKQGYLAIAPELYFRQGEASDYTDIPSLFQHLVSKVPDKQVLGDLDHAAHWATRHGGDASRLFVTGFCWGGRITWLYAAHNPQLKAGVAWYGRLVGDKTLTSPKHPVDVAAELSAPMLGLYGGLDDSIPQETVETMRQSLRAANAIAEIIVYPEAGHAFNADYRGSYNAEAAKDGWERMLAWFAAYGGNKVE</sequence>
<gene>
    <name evidence="2" type="ORF">HMPREF0454_00272</name>
</gene>
<dbReference type="PANTHER" id="PTHR46623">
    <property type="entry name" value="CARBOXYMETHYLENEBUTENOLIDASE-RELATED"/>
    <property type="match status" value="1"/>
</dbReference>
<proteinExistence type="predicted"/>
<dbReference type="Proteomes" id="UP000005959">
    <property type="component" value="Unassembled WGS sequence"/>
</dbReference>
<dbReference type="GO" id="GO:0016787">
    <property type="term" value="F:hydrolase activity"/>
    <property type="evidence" value="ECO:0007669"/>
    <property type="project" value="InterPro"/>
</dbReference>
<dbReference type="InterPro" id="IPR029058">
    <property type="entry name" value="AB_hydrolase_fold"/>
</dbReference>
<dbReference type="SUPFAM" id="SSF53474">
    <property type="entry name" value="alpha/beta-Hydrolases"/>
    <property type="match status" value="1"/>
</dbReference>
<dbReference type="Gene3D" id="3.40.50.1820">
    <property type="entry name" value="alpha/beta hydrolase"/>
    <property type="match status" value="1"/>
</dbReference>
<evidence type="ECO:0000313" key="2">
    <source>
        <dbReference type="EMBL" id="EHM48258.1"/>
    </source>
</evidence>
<dbReference type="PATRIC" id="fig|1002364.3.peg.242"/>
<dbReference type="PANTHER" id="PTHR46623:SF6">
    <property type="entry name" value="ALPHA_BETA-HYDROLASES SUPERFAMILY PROTEIN"/>
    <property type="match status" value="1"/>
</dbReference>
<protein>
    <submittedName>
        <fullName evidence="2">Carboxymethylenebutenolidase</fullName>
    </submittedName>
</protein>